<name>G0A041_METMM</name>
<evidence type="ECO:0000256" key="9">
    <source>
        <dbReference type="ARBA" id="ARBA00023136"/>
    </source>
</evidence>
<dbReference type="SUPFAM" id="SSF158544">
    <property type="entry name" value="GspK insert domain-like"/>
    <property type="match status" value="1"/>
</dbReference>
<feature type="domain" description="T2SS protein K first SAM-like" evidence="11">
    <location>
        <begin position="118"/>
        <end position="203"/>
    </location>
</feature>
<gene>
    <name evidence="12" type="ordered locus">Metme_2798</name>
</gene>
<evidence type="ECO:0000259" key="11">
    <source>
        <dbReference type="Pfam" id="PF21687"/>
    </source>
</evidence>
<proteinExistence type="inferred from homology"/>
<keyword evidence="8 10" id="KW-1133">Transmembrane helix</keyword>
<dbReference type="STRING" id="857087.Metme_2798"/>
<keyword evidence="9 10" id="KW-0472">Membrane</keyword>
<sequence>MMTPANVKFPSSLSTRQQGLALVIVIWILTLLTLMAGSFALSMRRESSVSYAITENAKALALAESGLYLAEFYLSQADPEQRWLANGTIYEIIGQESRLRIRVFSEAGKVDINMAGEEPLAAVLKSVLPDDWERQHLLNAILDWRDADDDTRTQGAEKRQYKSAGLSYGPTNAAFQSLEGLQLVLGMNEGIYNAIQPYLTVYSSAAEPSLRDASPELLNILAADLKDRGIQDAALQNSVTEADKAGNASADFEQAFTGENQTYTIIVEVEIREAASAGLEVVVQSQGNGGATPFDTLDWKQNLQTSSLFNNAMEYSVITIQDEFRYDD</sequence>
<evidence type="ECO:0000256" key="1">
    <source>
        <dbReference type="ARBA" id="ARBA00004533"/>
    </source>
</evidence>
<dbReference type="HOGENOM" id="CLU_057294_3_0_6"/>
<evidence type="ECO:0000256" key="10">
    <source>
        <dbReference type="SAM" id="Phobius"/>
    </source>
</evidence>
<dbReference type="InterPro" id="IPR049031">
    <property type="entry name" value="T2SSK_SAM-like_1st"/>
</dbReference>
<dbReference type="GO" id="GO:0009306">
    <property type="term" value="P:protein secretion"/>
    <property type="evidence" value="ECO:0007669"/>
    <property type="project" value="InterPro"/>
</dbReference>
<comment type="subcellular location">
    <subcellularLocation>
        <location evidence="1">Cell inner membrane</location>
    </subcellularLocation>
</comment>
<dbReference type="RefSeq" id="WP_013819415.1">
    <property type="nucleotide sequence ID" value="NC_015572.1"/>
</dbReference>
<evidence type="ECO:0000313" key="12">
    <source>
        <dbReference type="EMBL" id="AEG01180.1"/>
    </source>
</evidence>
<dbReference type="Gene3D" id="1.10.40.60">
    <property type="entry name" value="EpsJ-like"/>
    <property type="match status" value="1"/>
</dbReference>
<keyword evidence="7" id="KW-0653">Protein transport</keyword>
<evidence type="ECO:0000256" key="4">
    <source>
        <dbReference type="ARBA" id="ARBA00022475"/>
    </source>
</evidence>
<dbReference type="InterPro" id="IPR038072">
    <property type="entry name" value="GspK_central_sf"/>
</dbReference>
<dbReference type="eggNOG" id="COG3156">
    <property type="taxonomic scope" value="Bacteria"/>
</dbReference>
<reference key="2">
    <citation type="submission" date="2011-05" db="EMBL/GenBank/DDBJ databases">
        <title>Complete genome sequence of the aerobic marine methanotroph Methylomonas methanica MC09.</title>
        <authorList>
            <person name="Boden R."/>
            <person name="Cunliffe M."/>
            <person name="Scanlan J."/>
            <person name="Moussard H."/>
            <person name="Kits K.D."/>
            <person name="Klotz M."/>
            <person name="Jetten M."/>
            <person name="Vuilleumier S."/>
            <person name="Han J."/>
            <person name="Peters L."/>
            <person name="Mikhailova N."/>
            <person name="Teshima H."/>
            <person name="Tapia R."/>
            <person name="Kyrpides N."/>
            <person name="Ivanova N."/>
            <person name="Pagani I."/>
            <person name="Cheng J.-F."/>
            <person name="Goodwin L."/>
            <person name="Han C."/>
            <person name="Hauser L."/>
            <person name="Land M."/>
            <person name="Lapidus A."/>
            <person name="Lucas S."/>
            <person name="Pitluck S."/>
            <person name="Woyke T."/>
            <person name="Stein L.Y."/>
            <person name="Murrell C."/>
        </authorList>
    </citation>
    <scope>NUCLEOTIDE SEQUENCE</scope>
    <source>
        <strain>MC09</strain>
    </source>
</reference>
<dbReference type="Pfam" id="PF21687">
    <property type="entry name" value="T2SSK_1st"/>
    <property type="match status" value="1"/>
</dbReference>
<dbReference type="Proteomes" id="UP000008888">
    <property type="component" value="Chromosome"/>
</dbReference>
<keyword evidence="4" id="KW-1003">Cell membrane</keyword>
<feature type="transmembrane region" description="Helical" evidence="10">
    <location>
        <begin position="20"/>
        <end position="41"/>
    </location>
</feature>
<evidence type="ECO:0000313" key="13">
    <source>
        <dbReference type="Proteomes" id="UP000008888"/>
    </source>
</evidence>
<dbReference type="EMBL" id="CP002738">
    <property type="protein sequence ID" value="AEG01180.1"/>
    <property type="molecule type" value="Genomic_DNA"/>
</dbReference>
<evidence type="ECO:0000256" key="6">
    <source>
        <dbReference type="ARBA" id="ARBA00022692"/>
    </source>
</evidence>
<keyword evidence="13" id="KW-1185">Reference proteome</keyword>
<keyword evidence="3" id="KW-0813">Transport</keyword>
<protein>
    <submittedName>
        <fullName evidence="12">General secretion pathway protein K</fullName>
    </submittedName>
</protein>
<evidence type="ECO:0000256" key="7">
    <source>
        <dbReference type="ARBA" id="ARBA00022927"/>
    </source>
</evidence>
<dbReference type="GO" id="GO:0005886">
    <property type="term" value="C:plasma membrane"/>
    <property type="evidence" value="ECO:0007669"/>
    <property type="project" value="UniProtKB-SubCell"/>
</dbReference>
<dbReference type="KEGG" id="mmt:Metme_2798"/>
<accession>G0A041</accession>
<reference evidence="12 13" key="1">
    <citation type="journal article" date="2011" name="J. Bacteriol.">
        <title>Complete Genome Sequence of the Aerobic Marine Methanotroph Methylomonas methanica MC09.</title>
        <authorList>
            <person name="Boden R."/>
            <person name="Cunliffe M."/>
            <person name="Scanlan J."/>
            <person name="Moussard H."/>
            <person name="Kits K.D."/>
            <person name="Klotz M.G."/>
            <person name="Jetten M.S."/>
            <person name="Vuilleumier S."/>
            <person name="Han J."/>
            <person name="Peters L."/>
            <person name="Mikhailova N."/>
            <person name="Teshima H."/>
            <person name="Tapia R."/>
            <person name="Kyrpides N."/>
            <person name="Ivanova N."/>
            <person name="Pagani I."/>
            <person name="Cheng J.F."/>
            <person name="Goodwin L."/>
            <person name="Han C."/>
            <person name="Hauser L."/>
            <person name="Land M.L."/>
            <person name="Lapidus A."/>
            <person name="Lucas S."/>
            <person name="Pitluck S."/>
            <person name="Woyke T."/>
            <person name="Stein L."/>
            <person name="Murrell J.C."/>
        </authorList>
    </citation>
    <scope>NUCLEOTIDE SEQUENCE [LARGE SCALE GENOMIC DNA]</scope>
    <source>
        <strain evidence="12 13">MC09</strain>
    </source>
</reference>
<evidence type="ECO:0000256" key="2">
    <source>
        <dbReference type="ARBA" id="ARBA00007246"/>
    </source>
</evidence>
<keyword evidence="5" id="KW-0997">Cell inner membrane</keyword>
<evidence type="ECO:0000256" key="5">
    <source>
        <dbReference type="ARBA" id="ARBA00022519"/>
    </source>
</evidence>
<dbReference type="PANTHER" id="PTHR38831:SF2">
    <property type="entry name" value="TYPE II SECRETION SYSTEM PROTEIN K"/>
    <property type="match status" value="1"/>
</dbReference>
<dbReference type="PANTHER" id="PTHR38831">
    <property type="entry name" value="TYPE II SECRETION SYSTEM PROTEIN K"/>
    <property type="match status" value="1"/>
</dbReference>
<comment type="similarity">
    <text evidence="2">Belongs to the GSP K family.</text>
</comment>
<dbReference type="AlphaFoldDB" id="G0A041"/>
<organism evidence="12 13">
    <name type="scientific">Methylomonas methanica (strain DSM 25384 / MC09)</name>
    <dbReference type="NCBI Taxonomy" id="857087"/>
    <lineage>
        <taxon>Bacteria</taxon>
        <taxon>Pseudomonadati</taxon>
        <taxon>Pseudomonadota</taxon>
        <taxon>Gammaproteobacteria</taxon>
        <taxon>Methylococcales</taxon>
        <taxon>Methylococcaceae</taxon>
        <taxon>Methylomonas</taxon>
    </lineage>
</organism>
<reference evidence="13" key="3">
    <citation type="submission" date="2011-05" db="EMBL/GenBank/DDBJ databases">
        <title>Complete sequence of Methylomonas methanica MC09.</title>
        <authorList>
            <consortium name="US DOE Joint Genome Institute"/>
            <person name="Lucas S."/>
            <person name="Han J."/>
            <person name="Lapidus A."/>
            <person name="Cheng J.-F."/>
            <person name="Goodwin L."/>
            <person name="Pitluck S."/>
            <person name="Peters L."/>
            <person name="Mikhailova N."/>
            <person name="Teshima H."/>
            <person name="Han C."/>
            <person name="Tapia R."/>
            <person name="Land M."/>
            <person name="Hauser L."/>
            <person name="Kyrpides N."/>
            <person name="Ivanova N."/>
            <person name="Pagani I."/>
            <person name="Stein L."/>
            <person name="Woyke T."/>
        </authorList>
    </citation>
    <scope>NUCLEOTIDE SEQUENCE [LARGE SCALE GENOMIC DNA]</scope>
    <source>
        <strain evidence="13">MC09</strain>
    </source>
</reference>
<dbReference type="InterPro" id="IPR005628">
    <property type="entry name" value="GspK"/>
</dbReference>
<evidence type="ECO:0000256" key="3">
    <source>
        <dbReference type="ARBA" id="ARBA00022448"/>
    </source>
</evidence>
<evidence type="ECO:0000256" key="8">
    <source>
        <dbReference type="ARBA" id="ARBA00022989"/>
    </source>
</evidence>
<keyword evidence="6 10" id="KW-0812">Transmembrane</keyword>